<organism evidence="1 2">
    <name type="scientific">Aphis craccivora</name>
    <name type="common">Cowpea aphid</name>
    <dbReference type="NCBI Taxonomy" id="307492"/>
    <lineage>
        <taxon>Eukaryota</taxon>
        <taxon>Metazoa</taxon>
        <taxon>Ecdysozoa</taxon>
        <taxon>Arthropoda</taxon>
        <taxon>Hexapoda</taxon>
        <taxon>Insecta</taxon>
        <taxon>Pterygota</taxon>
        <taxon>Neoptera</taxon>
        <taxon>Paraneoptera</taxon>
        <taxon>Hemiptera</taxon>
        <taxon>Sternorrhyncha</taxon>
        <taxon>Aphidomorpha</taxon>
        <taxon>Aphidoidea</taxon>
        <taxon>Aphididae</taxon>
        <taxon>Aphidini</taxon>
        <taxon>Aphis</taxon>
        <taxon>Aphis</taxon>
    </lineage>
</organism>
<reference evidence="1 2" key="1">
    <citation type="submission" date="2019-08" db="EMBL/GenBank/DDBJ databases">
        <title>Whole genome of Aphis craccivora.</title>
        <authorList>
            <person name="Voronova N.V."/>
            <person name="Shulinski R.S."/>
            <person name="Bandarenka Y.V."/>
            <person name="Zhorov D.G."/>
            <person name="Warner D."/>
        </authorList>
    </citation>
    <scope>NUCLEOTIDE SEQUENCE [LARGE SCALE GENOMIC DNA]</scope>
    <source>
        <strain evidence="1">180601</strain>
        <tissue evidence="1">Whole Body</tissue>
    </source>
</reference>
<evidence type="ECO:0000313" key="2">
    <source>
        <dbReference type="Proteomes" id="UP000478052"/>
    </source>
</evidence>
<dbReference type="AlphaFoldDB" id="A0A6G0XM31"/>
<dbReference type="EMBL" id="VUJU01007715">
    <property type="protein sequence ID" value="KAF0741427.1"/>
    <property type="molecule type" value="Genomic_DNA"/>
</dbReference>
<dbReference type="OrthoDB" id="7548200at2759"/>
<accession>A0A6G0XM31</accession>
<name>A0A6G0XM31_APHCR</name>
<dbReference type="Proteomes" id="UP000478052">
    <property type="component" value="Unassembled WGS sequence"/>
</dbReference>
<evidence type="ECO:0000313" key="1">
    <source>
        <dbReference type="EMBL" id="KAF0741427.1"/>
    </source>
</evidence>
<sequence length="103" mass="11751">MTYHIVIFKKENAVEVVPSHWLSKDGITCAWPHRHLDPKKKQIEKKTNPNTLDFNWYDVCILAKDIANLKDAKTKCSKAGILPKKSDEQKSGYKSPTKKSPIS</sequence>
<keyword evidence="2" id="KW-1185">Reference proteome</keyword>
<proteinExistence type="predicted"/>
<comment type="caution">
    <text evidence="1">The sequence shown here is derived from an EMBL/GenBank/DDBJ whole genome shotgun (WGS) entry which is preliminary data.</text>
</comment>
<protein>
    <submittedName>
        <fullName evidence="1">Uncharacterized protein</fullName>
    </submittedName>
</protein>
<gene>
    <name evidence="1" type="ORF">FWK35_00024740</name>
</gene>